<dbReference type="OrthoDB" id="5171781at2"/>
<dbReference type="RefSeq" id="WP_110335633.1">
    <property type="nucleotide sequence ID" value="NZ_JBHVKT010000014.1"/>
</dbReference>
<reference evidence="2 3" key="1">
    <citation type="submission" date="2016-07" db="EMBL/GenBank/DDBJ databases">
        <title>Draft genome sequence of Prauserella sp. YIM 121212, isolated from alkaline soil.</title>
        <authorList>
            <person name="Ruckert C."/>
            <person name="Albersmeier A."/>
            <person name="Jiang C.-L."/>
            <person name="Jiang Y."/>
            <person name="Kalinowski J."/>
            <person name="Schneider O."/>
            <person name="Winkler A."/>
            <person name="Zotchev S.B."/>
        </authorList>
    </citation>
    <scope>NUCLEOTIDE SEQUENCE [LARGE SCALE GENOMIC DNA]</scope>
    <source>
        <strain evidence="2 3">YIM 121212</strain>
    </source>
</reference>
<proteinExistence type="predicted"/>
<accession>A0A318LT90</accession>
<dbReference type="Proteomes" id="UP000247892">
    <property type="component" value="Unassembled WGS sequence"/>
</dbReference>
<organism evidence="2 3">
    <name type="scientific">Prauserella flavalba</name>
    <dbReference type="NCBI Taxonomy" id="1477506"/>
    <lineage>
        <taxon>Bacteria</taxon>
        <taxon>Bacillati</taxon>
        <taxon>Actinomycetota</taxon>
        <taxon>Actinomycetes</taxon>
        <taxon>Pseudonocardiales</taxon>
        <taxon>Pseudonocardiaceae</taxon>
        <taxon>Prauserella</taxon>
    </lineage>
</organism>
<keyword evidence="1" id="KW-0472">Membrane</keyword>
<keyword evidence="1" id="KW-0812">Transmembrane</keyword>
<gene>
    <name evidence="2" type="ORF">BA062_08985</name>
</gene>
<sequence>MGRHSRVEEPATERPDARITTGTHRAVGKAARRKVAAWPIACLVLAGLVVAGWFGWNWADGMVQSRAEAQASDCQEGDAVLHVVVAPAAAEPVTKSAMRWNEDRTVVHGHCVTVDVHAAKSDRVLDALLGRGSSASLGDGTPAAWLPESASWAEKLAAGRPGVVGSQGESVATGKQGDFPYVALAGDGVDATQQRAAQSFRAYLLAPEQRAYFDEAGLSRP</sequence>
<name>A0A318LT90_9PSEU</name>
<evidence type="ECO:0000313" key="3">
    <source>
        <dbReference type="Proteomes" id="UP000247892"/>
    </source>
</evidence>
<dbReference type="EMBL" id="MASU01000005">
    <property type="protein sequence ID" value="PXY35627.1"/>
    <property type="molecule type" value="Genomic_DNA"/>
</dbReference>
<evidence type="ECO:0000256" key="1">
    <source>
        <dbReference type="SAM" id="Phobius"/>
    </source>
</evidence>
<keyword evidence="3" id="KW-1185">Reference proteome</keyword>
<evidence type="ECO:0008006" key="4">
    <source>
        <dbReference type="Google" id="ProtNLM"/>
    </source>
</evidence>
<feature type="transmembrane region" description="Helical" evidence="1">
    <location>
        <begin position="35"/>
        <end position="56"/>
    </location>
</feature>
<comment type="caution">
    <text evidence="2">The sequence shown here is derived from an EMBL/GenBank/DDBJ whole genome shotgun (WGS) entry which is preliminary data.</text>
</comment>
<protein>
    <recommendedName>
        <fullName evidence="4">Extracellular solute-binding protein</fullName>
    </recommendedName>
</protein>
<evidence type="ECO:0000313" key="2">
    <source>
        <dbReference type="EMBL" id="PXY35627.1"/>
    </source>
</evidence>
<dbReference type="AlphaFoldDB" id="A0A318LT90"/>
<keyword evidence="1" id="KW-1133">Transmembrane helix</keyword>